<keyword evidence="1" id="KW-0732">Signal</keyword>
<dbReference type="Proteomes" id="UP001595851">
    <property type="component" value="Unassembled WGS sequence"/>
</dbReference>
<gene>
    <name evidence="2" type="ORF">ACFOY2_37435</name>
</gene>
<dbReference type="RefSeq" id="WP_379532847.1">
    <property type="nucleotide sequence ID" value="NZ_JBHSBI010000024.1"/>
</dbReference>
<dbReference type="InterPro" id="IPR035992">
    <property type="entry name" value="Ricin_B-like_lectins"/>
</dbReference>
<name>A0ABV8GG85_9ACTN</name>
<keyword evidence="3" id="KW-1185">Reference proteome</keyword>
<protein>
    <recommendedName>
        <fullName evidence="4">Ricin B lectin domain-containing protein</fullName>
    </recommendedName>
</protein>
<sequence length="161" mass="17949">MLKKVVPLTAGALLATAAWLPAPAASASTSANAVIYWSFMNRGTAKCISTYESGAIRALPCDTSANAQEWHWVNSSWNSGYRLLKNRWTGKCLISSVPISSGTCEDWTSRHWKNTFISNDVYTLLSAEHQGYLWSNGSDELWLLASQLDHTEWFMRVRDTA</sequence>
<reference evidence="3" key="1">
    <citation type="journal article" date="2019" name="Int. J. Syst. Evol. Microbiol.">
        <title>The Global Catalogue of Microorganisms (GCM) 10K type strain sequencing project: providing services to taxonomists for standard genome sequencing and annotation.</title>
        <authorList>
            <consortium name="The Broad Institute Genomics Platform"/>
            <consortium name="The Broad Institute Genome Sequencing Center for Infectious Disease"/>
            <person name="Wu L."/>
            <person name="Ma J."/>
        </authorList>
    </citation>
    <scope>NUCLEOTIDE SEQUENCE [LARGE SCALE GENOMIC DNA]</scope>
    <source>
        <strain evidence="3">TBRC 1276</strain>
    </source>
</reference>
<dbReference type="EMBL" id="JBHSBI010000024">
    <property type="protein sequence ID" value="MFC4012961.1"/>
    <property type="molecule type" value="Genomic_DNA"/>
</dbReference>
<dbReference type="PROSITE" id="PS50231">
    <property type="entry name" value="RICIN_B_LECTIN"/>
    <property type="match status" value="1"/>
</dbReference>
<evidence type="ECO:0008006" key="4">
    <source>
        <dbReference type="Google" id="ProtNLM"/>
    </source>
</evidence>
<dbReference type="Gene3D" id="2.80.10.50">
    <property type="match status" value="1"/>
</dbReference>
<evidence type="ECO:0000256" key="1">
    <source>
        <dbReference type="SAM" id="SignalP"/>
    </source>
</evidence>
<organism evidence="2 3">
    <name type="scientific">Nonomuraea purpurea</name>
    <dbReference type="NCBI Taxonomy" id="1849276"/>
    <lineage>
        <taxon>Bacteria</taxon>
        <taxon>Bacillati</taxon>
        <taxon>Actinomycetota</taxon>
        <taxon>Actinomycetes</taxon>
        <taxon>Streptosporangiales</taxon>
        <taxon>Streptosporangiaceae</taxon>
        <taxon>Nonomuraea</taxon>
    </lineage>
</organism>
<comment type="caution">
    <text evidence="2">The sequence shown here is derived from an EMBL/GenBank/DDBJ whole genome shotgun (WGS) entry which is preliminary data.</text>
</comment>
<feature type="chain" id="PRO_5045770201" description="Ricin B lectin domain-containing protein" evidence="1">
    <location>
        <begin position="28"/>
        <end position="161"/>
    </location>
</feature>
<proteinExistence type="predicted"/>
<evidence type="ECO:0000313" key="3">
    <source>
        <dbReference type="Proteomes" id="UP001595851"/>
    </source>
</evidence>
<accession>A0ABV8GG85</accession>
<feature type="signal peptide" evidence="1">
    <location>
        <begin position="1"/>
        <end position="27"/>
    </location>
</feature>
<dbReference type="SUPFAM" id="SSF50370">
    <property type="entry name" value="Ricin B-like lectins"/>
    <property type="match status" value="1"/>
</dbReference>
<evidence type="ECO:0000313" key="2">
    <source>
        <dbReference type="EMBL" id="MFC4012961.1"/>
    </source>
</evidence>